<name>A0A6S7LAN2_PARCT</name>
<protein>
    <submittedName>
        <fullName evidence="1">Uncharacterized protein</fullName>
    </submittedName>
</protein>
<sequence>MAATVLRNAFEAVSDALLIAMVLKGLPSNFKTFSATVVQRDKQMTFVEFKVALRSNEESEKSRNSSSETGENIMVTNRERTETESGAVAVETKRMIRSNADQIWGDSAKKAEDQGRTKIENNGHMFTFKVSDCGTSFSNNFLVDTGATSHIVNDISKFICFDEDFDANAHIIELADGSK</sequence>
<dbReference type="Proteomes" id="UP001152795">
    <property type="component" value="Unassembled WGS sequence"/>
</dbReference>
<proteinExistence type="predicted"/>
<keyword evidence="2" id="KW-1185">Reference proteome</keyword>
<evidence type="ECO:0000313" key="2">
    <source>
        <dbReference type="Proteomes" id="UP001152795"/>
    </source>
</evidence>
<evidence type="ECO:0000313" key="1">
    <source>
        <dbReference type="EMBL" id="CAB4034762.1"/>
    </source>
</evidence>
<organism evidence="1 2">
    <name type="scientific">Paramuricea clavata</name>
    <name type="common">Red gorgonian</name>
    <name type="synonym">Violescent sea-whip</name>
    <dbReference type="NCBI Taxonomy" id="317549"/>
    <lineage>
        <taxon>Eukaryota</taxon>
        <taxon>Metazoa</taxon>
        <taxon>Cnidaria</taxon>
        <taxon>Anthozoa</taxon>
        <taxon>Octocorallia</taxon>
        <taxon>Malacalcyonacea</taxon>
        <taxon>Plexauridae</taxon>
        <taxon>Paramuricea</taxon>
    </lineage>
</organism>
<accession>A0A6S7LAN2</accession>
<reference evidence="1" key="1">
    <citation type="submission" date="2020-04" db="EMBL/GenBank/DDBJ databases">
        <authorList>
            <person name="Alioto T."/>
            <person name="Alioto T."/>
            <person name="Gomez Garrido J."/>
        </authorList>
    </citation>
    <scope>NUCLEOTIDE SEQUENCE</scope>
    <source>
        <strain evidence="1">A484AB</strain>
    </source>
</reference>
<dbReference type="OrthoDB" id="8029976at2759"/>
<dbReference type="AlphaFoldDB" id="A0A6S7LAN2"/>
<comment type="caution">
    <text evidence="1">The sequence shown here is derived from an EMBL/GenBank/DDBJ whole genome shotgun (WGS) entry which is preliminary data.</text>
</comment>
<dbReference type="EMBL" id="CACRXK020020397">
    <property type="protein sequence ID" value="CAB4034762.1"/>
    <property type="molecule type" value="Genomic_DNA"/>
</dbReference>
<gene>
    <name evidence="1" type="ORF">PACLA_8A025233</name>
</gene>